<dbReference type="CDD" id="cd01837">
    <property type="entry name" value="SGNH_plant_lipase_like"/>
    <property type="match status" value="1"/>
</dbReference>
<reference evidence="6" key="1">
    <citation type="submission" date="2019-03" db="EMBL/GenBank/DDBJ databases">
        <title>WGS assembly of Setaria viridis.</title>
        <authorList>
            <person name="Huang P."/>
            <person name="Jenkins J."/>
            <person name="Grimwood J."/>
            <person name="Barry K."/>
            <person name="Healey A."/>
            <person name="Mamidi S."/>
            <person name="Sreedasyam A."/>
            <person name="Shu S."/>
            <person name="Feldman M."/>
            <person name="Wu J."/>
            <person name="Yu Y."/>
            <person name="Chen C."/>
            <person name="Johnson J."/>
            <person name="Rokhsar D."/>
            <person name="Baxter I."/>
            <person name="Schmutz J."/>
            <person name="Brutnell T."/>
            <person name="Kellogg E."/>
        </authorList>
    </citation>
    <scope>NUCLEOTIDE SEQUENCE [LARGE SCALE GENOMIC DNA]</scope>
</reference>
<comment type="similarity">
    <text evidence="1">Belongs to the 'GDSL' lipolytic enzyme family.</text>
</comment>
<dbReference type="Proteomes" id="UP000298652">
    <property type="component" value="Chromosome 5"/>
</dbReference>
<protein>
    <recommendedName>
        <fullName evidence="8">Esterase</fullName>
    </recommendedName>
</protein>
<dbReference type="InterPro" id="IPR036514">
    <property type="entry name" value="SGNH_hydro_sf"/>
</dbReference>
<accession>A0A4U6UDP3</accession>
<dbReference type="OMA" id="EKYLVWD"/>
<dbReference type="PANTHER" id="PTHR22835:SF286">
    <property type="entry name" value="OS01G0214600 PROTEIN"/>
    <property type="match status" value="1"/>
</dbReference>
<dbReference type="SMR" id="A0A4U6UDP3"/>
<proteinExistence type="inferred from homology"/>
<dbReference type="Gene3D" id="3.40.50.1110">
    <property type="entry name" value="SGNH hydrolase"/>
    <property type="match status" value="1"/>
</dbReference>
<organism evidence="6 7">
    <name type="scientific">Setaria viridis</name>
    <name type="common">Green bristlegrass</name>
    <name type="synonym">Setaria italica subsp. viridis</name>
    <dbReference type="NCBI Taxonomy" id="4556"/>
    <lineage>
        <taxon>Eukaryota</taxon>
        <taxon>Viridiplantae</taxon>
        <taxon>Streptophyta</taxon>
        <taxon>Embryophyta</taxon>
        <taxon>Tracheophyta</taxon>
        <taxon>Spermatophyta</taxon>
        <taxon>Magnoliopsida</taxon>
        <taxon>Liliopsida</taxon>
        <taxon>Poales</taxon>
        <taxon>Poaceae</taxon>
        <taxon>PACMAD clade</taxon>
        <taxon>Panicoideae</taxon>
        <taxon>Panicodae</taxon>
        <taxon>Paniceae</taxon>
        <taxon>Cenchrinae</taxon>
        <taxon>Setaria</taxon>
    </lineage>
</organism>
<evidence type="ECO:0000256" key="3">
    <source>
        <dbReference type="ARBA" id="ARBA00022801"/>
    </source>
</evidence>
<dbReference type="PANTHER" id="PTHR22835">
    <property type="entry name" value="ZINC FINGER FYVE DOMAIN CONTAINING PROTEIN"/>
    <property type="match status" value="1"/>
</dbReference>
<evidence type="ECO:0000313" key="7">
    <source>
        <dbReference type="Proteomes" id="UP000298652"/>
    </source>
</evidence>
<keyword evidence="7" id="KW-1185">Reference proteome</keyword>
<name>A0A4U6UDP3_SETVI</name>
<dbReference type="SUPFAM" id="SSF52266">
    <property type="entry name" value="SGNH hydrolase"/>
    <property type="match status" value="1"/>
</dbReference>
<evidence type="ECO:0000313" key="6">
    <source>
        <dbReference type="EMBL" id="TKW14151.1"/>
    </source>
</evidence>
<keyword evidence="4" id="KW-0325">Glycoprotein</keyword>
<dbReference type="InterPro" id="IPR001087">
    <property type="entry name" value="GDSL"/>
</dbReference>
<evidence type="ECO:0008006" key="8">
    <source>
        <dbReference type="Google" id="ProtNLM"/>
    </source>
</evidence>
<evidence type="ECO:0000256" key="1">
    <source>
        <dbReference type="ARBA" id="ARBA00008668"/>
    </source>
</evidence>
<feature type="signal peptide" evidence="5">
    <location>
        <begin position="1"/>
        <end position="20"/>
    </location>
</feature>
<sequence>MLRAAVLIVFLLSVARHGCSQIYNAIYSFGDSISDTGNLCTGSGGCPSWLTTGQPPYGNTHFGRPTGRCTDGRVVVDFLAEHFRLPLLPPSKASGGDFKKGANMAIIGATTMDFDFFQSHGLGNSIWNNGPLGTQIQWFQQLMPSICGSDCKSYLNNSLFIVGEFGGNDYNAPLFGGKGMAEVRTYVPQIIDKITNSLEALIELGAVDVVVPGVLPIGCFPLYLTLYPSSSKDDYDEIGCLKSFNNLSSYHNDLLKQAVSGLRSKHAGVRLMYADFYAQVADMVRSPETFGLKYGLRVCCGAGGQGSYNYNNRARCGMTGASACADPEKHLVWDGIHLTDAAYHAVADGWLNGTYCTPGILR</sequence>
<evidence type="ECO:0000256" key="5">
    <source>
        <dbReference type="SAM" id="SignalP"/>
    </source>
</evidence>
<feature type="chain" id="PRO_5020446823" description="Esterase" evidence="5">
    <location>
        <begin position="21"/>
        <end position="362"/>
    </location>
</feature>
<dbReference type="AlphaFoldDB" id="A0A4U6UDP3"/>
<gene>
    <name evidence="6" type="ORF">SEVIR_5G148600v2</name>
</gene>
<keyword evidence="2 5" id="KW-0732">Signal</keyword>
<dbReference type="Gramene" id="TKW14151">
    <property type="protein sequence ID" value="TKW14151"/>
    <property type="gene ID" value="SEVIR_5G148600v2"/>
</dbReference>
<dbReference type="Pfam" id="PF00657">
    <property type="entry name" value="Lipase_GDSL"/>
    <property type="match status" value="1"/>
</dbReference>
<evidence type="ECO:0000256" key="4">
    <source>
        <dbReference type="ARBA" id="ARBA00023180"/>
    </source>
</evidence>
<dbReference type="EMBL" id="CM016556">
    <property type="protein sequence ID" value="TKW14151.1"/>
    <property type="molecule type" value="Genomic_DNA"/>
</dbReference>
<dbReference type="InterPro" id="IPR035669">
    <property type="entry name" value="SGNH_plant_lipase-like"/>
</dbReference>
<evidence type="ECO:0000256" key="2">
    <source>
        <dbReference type="ARBA" id="ARBA00022729"/>
    </source>
</evidence>
<dbReference type="GO" id="GO:0016788">
    <property type="term" value="F:hydrolase activity, acting on ester bonds"/>
    <property type="evidence" value="ECO:0007669"/>
    <property type="project" value="InterPro"/>
</dbReference>
<keyword evidence="3" id="KW-0378">Hydrolase</keyword>